<dbReference type="Proteomes" id="UP000190367">
    <property type="component" value="Unassembled WGS sequence"/>
</dbReference>
<comment type="similarity">
    <text evidence="1">Belongs to the universal stress protein A family.</text>
</comment>
<evidence type="ECO:0000256" key="1">
    <source>
        <dbReference type="ARBA" id="ARBA00008791"/>
    </source>
</evidence>
<protein>
    <submittedName>
        <fullName evidence="3">Nucleotide-binding universal stress protein, UspA family</fullName>
    </submittedName>
</protein>
<keyword evidence="4" id="KW-1185">Reference proteome</keyword>
<reference evidence="4" key="1">
    <citation type="submission" date="2017-02" db="EMBL/GenBank/DDBJ databases">
        <authorList>
            <person name="Varghese N."/>
            <person name="Submissions S."/>
        </authorList>
    </citation>
    <scope>NUCLEOTIDE SEQUENCE [LARGE SCALE GENOMIC DNA]</scope>
    <source>
        <strain evidence="4">DSM 22224</strain>
    </source>
</reference>
<dbReference type="InterPro" id="IPR014729">
    <property type="entry name" value="Rossmann-like_a/b/a_fold"/>
</dbReference>
<evidence type="ECO:0000259" key="2">
    <source>
        <dbReference type="Pfam" id="PF00582"/>
    </source>
</evidence>
<dbReference type="PANTHER" id="PTHR46268">
    <property type="entry name" value="STRESS RESPONSE PROTEIN NHAX"/>
    <property type="match status" value="1"/>
</dbReference>
<dbReference type="PRINTS" id="PR01438">
    <property type="entry name" value="UNVRSLSTRESS"/>
</dbReference>
<dbReference type="InterPro" id="IPR006015">
    <property type="entry name" value="Universal_stress_UspA"/>
</dbReference>
<feature type="domain" description="UspA" evidence="2">
    <location>
        <begin position="1"/>
        <end position="143"/>
    </location>
</feature>
<dbReference type="PANTHER" id="PTHR46268:SF26">
    <property type="entry name" value="UNIVERSAL STRESS PROTEIN MJ0577"/>
    <property type="match status" value="1"/>
</dbReference>
<evidence type="ECO:0000313" key="4">
    <source>
        <dbReference type="Proteomes" id="UP000190367"/>
    </source>
</evidence>
<dbReference type="STRING" id="634771.SAMN04488128_104101"/>
<dbReference type="AlphaFoldDB" id="A0A1T4T8E3"/>
<organism evidence="3 4">
    <name type="scientific">Chitinophaga eiseniae</name>
    <dbReference type="NCBI Taxonomy" id="634771"/>
    <lineage>
        <taxon>Bacteria</taxon>
        <taxon>Pseudomonadati</taxon>
        <taxon>Bacteroidota</taxon>
        <taxon>Chitinophagia</taxon>
        <taxon>Chitinophagales</taxon>
        <taxon>Chitinophagaceae</taxon>
        <taxon>Chitinophaga</taxon>
    </lineage>
</organism>
<sequence>MKSILILTDFSDAAFRAAEYATSLAPALGVERMILYHAYRTMVQGSDVPVPAPQMENLVYVENMEKLAAIQDQLRMMTDADPKYELLAEDAFLPDQLNKLCREKEVGLVVMGVAGKTALQEFFMGSNTSQVLKVSEYPVLVVPKDAVVGKGISSVVFSTDLQNISKTSLEQLYRFLDLFHPEVHVVNVEPPTADKYSDDTKKQITALHNVLERYTPAFHYMTGTHIADSVLEFAREHHASLVITVPQKHSFISSIFHKSISRELAYHSPVPLLSIPVLPE</sequence>
<dbReference type="Gene3D" id="3.40.50.620">
    <property type="entry name" value="HUPs"/>
    <property type="match status" value="2"/>
</dbReference>
<dbReference type="SUPFAM" id="SSF52402">
    <property type="entry name" value="Adenine nucleotide alpha hydrolases-like"/>
    <property type="match status" value="2"/>
</dbReference>
<dbReference type="EMBL" id="FUWZ01000004">
    <property type="protein sequence ID" value="SKA36418.1"/>
    <property type="molecule type" value="Genomic_DNA"/>
</dbReference>
<gene>
    <name evidence="3" type="ORF">SAMN04488128_104101</name>
</gene>
<dbReference type="RefSeq" id="WP_078671469.1">
    <property type="nucleotide sequence ID" value="NZ_FUWZ01000004.1"/>
</dbReference>
<proteinExistence type="inferred from homology"/>
<dbReference type="InterPro" id="IPR006016">
    <property type="entry name" value="UspA"/>
</dbReference>
<dbReference type="Pfam" id="PF00582">
    <property type="entry name" value="Usp"/>
    <property type="match status" value="1"/>
</dbReference>
<evidence type="ECO:0000313" key="3">
    <source>
        <dbReference type="EMBL" id="SKA36418.1"/>
    </source>
</evidence>
<dbReference type="OrthoDB" id="9788959at2"/>
<name>A0A1T4T8E3_9BACT</name>
<dbReference type="CDD" id="cd00293">
    <property type="entry name" value="USP-like"/>
    <property type="match status" value="1"/>
</dbReference>
<accession>A0A1T4T8E3</accession>